<accession>A0A089LT04</accession>
<feature type="domain" description="Bacterial transcriptional activator" evidence="4">
    <location>
        <begin position="798"/>
        <end position="914"/>
    </location>
</feature>
<proteinExistence type="predicted"/>
<dbReference type="InterPro" id="IPR019734">
    <property type="entry name" value="TPR_rpt"/>
</dbReference>
<gene>
    <name evidence="5" type="ORF">PSTEL_03575</name>
</gene>
<dbReference type="PROSITE" id="PS50005">
    <property type="entry name" value="TPR"/>
    <property type="match status" value="1"/>
</dbReference>
<dbReference type="InterPro" id="IPR016032">
    <property type="entry name" value="Sig_transdc_resp-reg_C-effctor"/>
</dbReference>
<dbReference type="InterPro" id="IPR027417">
    <property type="entry name" value="P-loop_NTPase"/>
</dbReference>
<dbReference type="AlphaFoldDB" id="A0A089LT04"/>
<dbReference type="Proteomes" id="UP000029507">
    <property type="component" value="Chromosome"/>
</dbReference>
<dbReference type="InterPro" id="IPR011990">
    <property type="entry name" value="TPR-like_helical_dom_sf"/>
</dbReference>
<evidence type="ECO:0000256" key="2">
    <source>
        <dbReference type="ARBA" id="ARBA00023163"/>
    </source>
</evidence>
<evidence type="ECO:0000313" key="5">
    <source>
        <dbReference type="EMBL" id="AIQ62333.1"/>
    </source>
</evidence>
<dbReference type="InterPro" id="IPR051677">
    <property type="entry name" value="AfsR-DnrI-RedD_regulator"/>
</dbReference>
<dbReference type="Pfam" id="PF03704">
    <property type="entry name" value="BTAD"/>
    <property type="match status" value="1"/>
</dbReference>
<evidence type="ECO:0000256" key="3">
    <source>
        <dbReference type="PROSITE-ProRule" id="PRU00339"/>
    </source>
</evidence>
<dbReference type="InterPro" id="IPR005158">
    <property type="entry name" value="BTAD"/>
</dbReference>
<dbReference type="SMART" id="SM00028">
    <property type="entry name" value="TPR"/>
    <property type="match status" value="3"/>
</dbReference>
<reference evidence="5 6" key="1">
    <citation type="submission" date="2014-08" db="EMBL/GenBank/DDBJ databases">
        <title>Comparative genomics of the Paenibacillus odorifer group.</title>
        <authorList>
            <person name="den Bakker H.C."/>
            <person name="Tsai Y.-C."/>
            <person name="Martin N."/>
            <person name="Korlach J."/>
            <person name="Wiedmann M."/>
        </authorList>
    </citation>
    <scope>NUCLEOTIDE SEQUENCE [LARGE SCALE GENOMIC DNA]</scope>
    <source>
        <strain evidence="5 6">DSM 14472</strain>
    </source>
</reference>
<dbReference type="HOGENOM" id="CLU_331409_0_0_9"/>
<keyword evidence="2" id="KW-0804">Transcription</keyword>
<sequence>MFIRESKITIPDCSPCLPRTRLYSFLDEHRHAKLITVISEPGYGKTTLISGYVRERNIPAVWYRLNESDRYPHILLTHLKAALCLNSGHHLTQPVMPESVREELEEVSLMLSNWTSELYLVFDDIQMIQSVREILDILNLLIRESSSRVTFVLIGQQLPSLPYASHKVQRQYAEITNRELAFSREEVEAFFRDAGADPLESFELELIVHKTEGWPASLQLVRDAIQGRTREERERIWKQFPALPHIYDYLASEVLDRQQPEIRRILLMTSILKELDSAIIRQYLEPADPDVLESLSERFLFVRKNARGEFEFHRLFRSFLFELYRKETDRHEMERNHRQLSAIYERHYKYFHAFAHAMLGGDYSNAVRLMRTLETRYQPLQFIDLIENWLEEFFARQSLASPIFVYRSVPLSILQKLIPHLENSLALLENQQHAMGVASVKQQVAGIYMLLGELEKARHLFEESLQMFERLQDWHMVMLNLNIMSELLLNLNQTAQAKACAQRCLFLAESEGAEHFRLYALSGLADILIEEGAPEAGEYLDKALEGNGIEDNTLNLYIYCGKSKYYSVRNEPGAAIEWGLKAVRNADEFGIGYDTGLASHHLGMAYMCAGQWDAAEEALNRAYLNLQSFAFNLTQVVASQYELLLNRGADEAERQAKWMELTRLCREYGYPWIENRFKARQPDSAVEWVEPVIAPSLKIETLGKLQIAFDHRPVQIKRRASLRLLLYLIVNNGRRIPQEVLMEELFPDQSPESAQNQLYVALSVLRSTLEPSLQSGRHSSYIGNSEGLYSLHHGRIDLDLNTFLNMSGISGQSHRDMERLIRAEQLYRGDLLEEYRYEPFIEPERERIRIKYLQVLSELAGHYAEQGDCYRSMEYYEKLISKDPYNEANYRAYIAMLEQYRLPSHAASVAERMRRALAE</sequence>
<evidence type="ECO:0000256" key="1">
    <source>
        <dbReference type="ARBA" id="ARBA00023015"/>
    </source>
</evidence>
<dbReference type="KEGG" id="pste:PSTEL_03575"/>
<organism evidence="5 6">
    <name type="scientific">Paenibacillus stellifer</name>
    <dbReference type="NCBI Taxonomy" id="169760"/>
    <lineage>
        <taxon>Bacteria</taxon>
        <taxon>Bacillati</taxon>
        <taxon>Bacillota</taxon>
        <taxon>Bacilli</taxon>
        <taxon>Bacillales</taxon>
        <taxon>Paenibacillaceae</taxon>
        <taxon>Paenibacillus</taxon>
    </lineage>
</organism>
<protein>
    <recommendedName>
        <fullName evidence="4">Bacterial transcriptional activator domain-containing protein</fullName>
    </recommendedName>
</protein>
<dbReference type="EMBL" id="CP009286">
    <property type="protein sequence ID" value="AIQ62333.1"/>
    <property type="molecule type" value="Genomic_DNA"/>
</dbReference>
<dbReference type="GO" id="GO:0016887">
    <property type="term" value="F:ATP hydrolysis activity"/>
    <property type="evidence" value="ECO:0007669"/>
    <property type="project" value="InterPro"/>
</dbReference>
<dbReference type="SUPFAM" id="SSF46894">
    <property type="entry name" value="C-terminal effector domain of the bipartite response regulators"/>
    <property type="match status" value="1"/>
</dbReference>
<dbReference type="Gene3D" id="1.25.40.10">
    <property type="entry name" value="Tetratricopeptide repeat domain"/>
    <property type="match status" value="3"/>
</dbReference>
<dbReference type="Pfam" id="PF13401">
    <property type="entry name" value="AAA_22"/>
    <property type="match status" value="1"/>
</dbReference>
<dbReference type="InterPro" id="IPR059106">
    <property type="entry name" value="WHD_MalT"/>
</dbReference>
<dbReference type="Pfam" id="PF25873">
    <property type="entry name" value="WHD_MalT"/>
    <property type="match status" value="1"/>
</dbReference>
<dbReference type="GO" id="GO:0006355">
    <property type="term" value="P:regulation of DNA-templated transcription"/>
    <property type="evidence" value="ECO:0007669"/>
    <property type="project" value="InterPro"/>
</dbReference>
<name>A0A089LT04_9BACL</name>
<evidence type="ECO:0000313" key="6">
    <source>
        <dbReference type="Proteomes" id="UP000029507"/>
    </source>
</evidence>
<dbReference type="SUPFAM" id="SSF52540">
    <property type="entry name" value="P-loop containing nucleoside triphosphate hydrolases"/>
    <property type="match status" value="1"/>
</dbReference>
<dbReference type="SMART" id="SM01043">
    <property type="entry name" value="BTAD"/>
    <property type="match status" value="1"/>
</dbReference>
<feature type="repeat" description="TPR" evidence="3">
    <location>
        <begin position="853"/>
        <end position="886"/>
    </location>
</feature>
<dbReference type="SUPFAM" id="SSF48452">
    <property type="entry name" value="TPR-like"/>
    <property type="match status" value="2"/>
</dbReference>
<keyword evidence="6" id="KW-1185">Reference proteome</keyword>
<dbReference type="STRING" id="169760.PSTEL_03575"/>
<evidence type="ECO:0000259" key="4">
    <source>
        <dbReference type="SMART" id="SM01043"/>
    </source>
</evidence>
<dbReference type="PANTHER" id="PTHR35807">
    <property type="entry name" value="TRANSCRIPTIONAL REGULATOR REDD-RELATED"/>
    <property type="match status" value="1"/>
</dbReference>
<dbReference type="InterPro" id="IPR036388">
    <property type="entry name" value="WH-like_DNA-bd_sf"/>
</dbReference>
<dbReference type="InterPro" id="IPR049945">
    <property type="entry name" value="AAA_22"/>
</dbReference>
<dbReference type="GO" id="GO:0003677">
    <property type="term" value="F:DNA binding"/>
    <property type="evidence" value="ECO:0007669"/>
    <property type="project" value="InterPro"/>
</dbReference>
<keyword evidence="3" id="KW-0802">TPR repeat</keyword>
<dbReference type="Gene3D" id="1.10.10.10">
    <property type="entry name" value="Winged helix-like DNA-binding domain superfamily/Winged helix DNA-binding domain"/>
    <property type="match status" value="1"/>
</dbReference>
<keyword evidence="1" id="KW-0805">Transcription regulation</keyword>